<evidence type="ECO:0000256" key="7">
    <source>
        <dbReference type="SAM" id="Phobius"/>
    </source>
</evidence>
<keyword evidence="6 7" id="KW-0472">Membrane</keyword>
<keyword evidence="5 7" id="KW-1133">Transmembrane helix</keyword>
<evidence type="ECO:0000256" key="2">
    <source>
        <dbReference type="ARBA" id="ARBA00005236"/>
    </source>
</evidence>
<comment type="subcellular location">
    <subcellularLocation>
        <location evidence="1">Cell membrane</location>
        <topology evidence="1">Multi-pass membrane protein</topology>
    </subcellularLocation>
</comment>
<dbReference type="GO" id="GO:0098797">
    <property type="term" value="C:plasma membrane protein complex"/>
    <property type="evidence" value="ECO:0007669"/>
    <property type="project" value="TreeGrafter"/>
</dbReference>
<dbReference type="InterPro" id="IPR003838">
    <property type="entry name" value="ABC3_permease_C"/>
</dbReference>
<feature type="domain" description="MacB-like periplasmic core" evidence="9">
    <location>
        <begin position="20"/>
        <end position="249"/>
    </location>
</feature>
<evidence type="ECO:0000259" key="9">
    <source>
        <dbReference type="Pfam" id="PF12704"/>
    </source>
</evidence>
<dbReference type="Pfam" id="PF02687">
    <property type="entry name" value="FtsX"/>
    <property type="match status" value="1"/>
</dbReference>
<evidence type="ECO:0000256" key="5">
    <source>
        <dbReference type="ARBA" id="ARBA00022989"/>
    </source>
</evidence>
<dbReference type="EMBL" id="BEHT01000053">
    <property type="protein sequence ID" value="GBD00135.1"/>
    <property type="molecule type" value="Genomic_DNA"/>
</dbReference>
<dbReference type="Pfam" id="PF12704">
    <property type="entry name" value="MacB_PCD"/>
    <property type="match status" value="1"/>
</dbReference>
<accession>A0A2H5XG30</accession>
<dbReference type="AlphaFoldDB" id="A0A2H5XG30"/>
<protein>
    <submittedName>
        <fullName evidence="10">Lipoprotein-releasing system transmembrane protein LolE</fullName>
    </submittedName>
</protein>
<comment type="similarity">
    <text evidence="2">Belongs to the ABC-4 integral membrane protein family. LolC/E subfamily.</text>
</comment>
<feature type="transmembrane region" description="Helical" evidence="7">
    <location>
        <begin position="286"/>
        <end position="312"/>
    </location>
</feature>
<proteinExistence type="inferred from homology"/>
<evidence type="ECO:0000313" key="10">
    <source>
        <dbReference type="EMBL" id="GBD00135.1"/>
    </source>
</evidence>
<name>A0A2H5XG30_9BACT</name>
<evidence type="ECO:0000256" key="1">
    <source>
        <dbReference type="ARBA" id="ARBA00004651"/>
    </source>
</evidence>
<feature type="transmembrane region" description="Helical" evidence="7">
    <location>
        <begin position="384"/>
        <end position="403"/>
    </location>
</feature>
<dbReference type="Proteomes" id="UP000236173">
    <property type="component" value="Unassembled WGS sequence"/>
</dbReference>
<dbReference type="InterPro" id="IPR051447">
    <property type="entry name" value="Lipoprotein-release_system"/>
</dbReference>
<evidence type="ECO:0000259" key="8">
    <source>
        <dbReference type="Pfam" id="PF02687"/>
    </source>
</evidence>
<evidence type="ECO:0000256" key="6">
    <source>
        <dbReference type="ARBA" id="ARBA00023136"/>
    </source>
</evidence>
<dbReference type="GO" id="GO:0044874">
    <property type="term" value="P:lipoprotein localization to outer membrane"/>
    <property type="evidence" value="ECO:0007669"/>
    <property type="project" value="TreeGrafter"/>
</dbReference>
<dbReference type="PANTHER" id="PTHR30489">
    <property type="entry name" value="LIPOPROTEIN-RELEASING SYSTEM TRANSMEMBRANE PROTEIN LOLE"/>
    <property type="match status" value="1"/>
</dbReference>
<feature type="transmembrane region" description="Helical" evidence="7">
    <location>
        <begin position="21"/>
        <end position="44"/>
    </location>
</feature>
<gene>
    <name evidence="10" type="primary">lolE_2</name>
    <name evidence="10" type="ORF">HRbin17_02672</name>
</gene>
<keyword evidence="10" id="KW-0449">Lipoprotein</keyword>
<feature type="domain" description="ABC3 transporter permease C-terminal" evidence="8">
    <location>
        <begin position="291"/>
        <end position="410"/>
    </location>
</feature>
<keyword evidence="3" id="KW-1003">Cell membrane</keyword>
<dbReference type="InterPro" id="IPR025857">
    <property type="entry name" value="MacB_PCD"/>
</dbReference>
<comment type="caution">
    <text evidence="10">The sequence shown here is derived from an EMBL/GenBank/DDBJ whole genome shotgun (WGS) entry which is preliminary data.</text>
</comment>
<dbReference type="PANTHER" id="PTHR30489:SF0">
    <property type="entry name" value="LIPOPROTEIN-RELEASING SYSTEM TRANSMEMBRANE PROTEIN LOLE"/>
    <property type="match status" value="1"/>
</dbReference>
<evidence type="ECO:0000313" key="11">
    <source>
        <dbReference type="Proteomes" id="UP000236173"/>
    </source>
</evidence>
<sequence>MKSVLLFIAMRHLRRRWRTTLLTVGGVMLGVFAMSFMASMMLGLRQKFIDSITTAAPHVEVTGKRLWTAPQLFAVPAPAGENAPLTLLRATRPLPQRPEKRLKTYRQWIERLGRVDGVVAAAPQVKGKALLVYGSLTRTVNLWGITPDAQERVISVREHLRDAIGDLAQVPNGCYLGKEFLRRTGIPIGARVTLIGPKGTRRVVRVLARYHSGVRETDELICIVRLPLAQSLLGFGDEATSIALRVKDVYRAYDIARIAERLTGYQAQSWQEANANYFALFNLQDLVTALLLTATLVVAAFGIANGLITTVLQKQRDIGILKALGLTATDIAGLFVLEGLLTGALGALLAIPLAMKAIDFMSRVPIVGEGVMTLETFYMLRHPAVYWVPALIGVLVSAIAAVFPARLAARYDPVDIIRSASV</sequence>
<reference evidence="11" key="1">
    <citation type="submission" date="2017-09" db="EMBL/GenBank/DDBJ databases">
        <title>Metaegenomics of thermophilic ammonia-oxidizing enrichment culture.</title>
        <authorList>
            <person name="Kato S."/>
            <person name="Suzuki K."/>
        </authorList>
    </citation>
    <scope>NUCLEOTIDE SEQUENCE [LARGE SCALE GENOMIC DNA]</scope>
</reference>
<evidence type="ECO:0000256" key="3">
    <source>
        <dbReference type="ARBA" id="ARBA00022475"/>
    </source>
</evidence>
<feature type="transmembrane region" description="Helical" evidence="7">
    <location>
        <begin position="332"/>
        <end position="355"/>
    </location>
</feature>
<evidence type="ECO:0000256" key="4">
    <source>
        <dbReference type="ARBA" id="ARBA00022692"/>
    </source>
</evidence>
<organism evidence="10 11">
    <name type="scientific">Candidatus Fervidibacter japonicus</name>
    <dbReference type="NCBI Taxonomy" id="2035412"/>
    <lineage>
        <taxon>Bacteria</taxon>
        <taxon>Candidatus Fervidibacterota</taxon>
        <taxon>Candidatus Fervidibacter</taxon>
    </lineage>
</organism>
<keyword evidence="4 7" id="KW-0812">Transmembrane</keyword>